<comment type="caution">
    <text evidence="1">The sequence shown here is derived from an EMBL/GenBank/DDBJ whole genome shotgun (WGS) entry which is preliminary data.</text>
</comment>
<dbReference type="EMBL" id="MU003532">
    <property type="protein sequence ID" value="KAF2465128.1"/>
    <property type="molecule type" value="Genomic_DNA"/>
</dbReference>
<name>A0ACB6QEU3_9PLEO</name>
<reference evidence="1" key="1">
    <citation type="journal article" date="2020" name="Stud. Mycol.">
        <title>101 Dothideomycetes genomes: a test case for predicting lifestyles and emergence of pathogens.</title>
        <authorList>
            <person name="Haridas S."/>
            <person name="Albert R."/>
            <person name="Binder M."/>
            <person name="Bloem J."/>
            <person name="Labutti K."/>
            <person name="Salamov A."/>
            <person name="Andreopoulos B."/>
            <person name="Baker S."/>
            <person name="Barry K."/>
            <person name="Bills G."/>
            <person name="Bluhm B."/>
            <person name="Cannon C."/>
            <person name="Castanera R."/>
            <person name="Culley D."/>
            <person name="Daum C."/>
            <person name="Ezra D."/>
            <person name="Gonzalez J."/>
            <person name="Henrissat B."/>
            <person name="Kuo A."/>
            <person name="Liang C."/>
            <person name="Lipzen A."/>
            <person name="Lutzoni F."/>
            <person name="Magnuson J."/>
            <person name="Mondo S."/>
            <person name="Nolan M."/>
            <person name="Ohm R."/>
            <person name="Pangilinan J."/>
            <person name="Park H.-J."/>
            <person name="Ramirez L."/>
            <person name="Alfaro M."/>
            <person name="Sun H."/>
            <person name="Tritt A."/>
            <person name="Yoshinaga Y."/>
            <person name="Zwiers L.-H."/>
            <person name="Turgeon B."/>
            <person name="Goodwin S."/>
            <person name="Spatafora J."/>
            <person name="Crous P."/>
            <person name="Grigoriev I."/>
        </authorList>
    </citation>
    <scope>NUCLEOTIDE SEQUENCE</scope>
    <source>
        <strain evidence="1">ATCC 200398</strain>
    </source>
</reference>
<evidence type="ECO:0000313" key="2">
    <source>
        <dbReference type="Proteomes" id="UP000799755"/>
    </source>
</evidence>
<organism evidence="1 2">
    <name type="scientific">Lindgomyces ingoldianus</name>
    <dbReference type="NCBI Taxonomy" id="673940"/>
    <lineage>
        <taxon>Eukaryota</taxon>
        <taxon>Fungi</taxon>
        <taxon>Dikarya</taxon>
        <taxon>Ascomycota</taxon>
        <taxon>Pezizomycotina</taxon>
        <taxon>Dothideomycetes</taxon>
        <taxon>Pleosporomycetidae</taxon>
        <taxon>Pleosporales</taxon>
        <taxon>Lindgomycetaceae</taxon>
        <taxon>Lindgomyces</taxon>
    </lineage>
</organism>
<accession>A0ACB6QEU3</accession>
<evidence type="ECO:0000313" key="1">
    <source>
        <dbReference type="EMBL" id="KAF2465128.1"/>
    </source>
</evidence>
<protein>
    <submittedName>
        <fullName evidence="1">Uncharacterized protein</fullName>
    </submittedName>
</protein>
<sequence>MSGIRGGYRDTGLQVTGVDSSCSNSPRTEGVNKPSTQRGLTAEPFHAEETIQAARLETYRTTAVQTPPSPDSRTNKQPAPAPEPTCYSAQQLALREPPQPPYKRNQR</sequence>
<dbReference type="Proteomes" id="UP000799755">
    <property type="component" value="Unassembled WGS sequence"/>
</dbReference>
<proteinExistence type="predicted"/>
<keyword evidence="2" id="KW-1185">Reference proteome</keyword>
<gene>
    <name evidence="1" type="ORF">BDR25DRAFT_361036</name>
</gene>